<dbReference type="PANTHER" id="PTHR11764:SF20">
    <property type="entry name" value="LANOSTEROL SYNTHASE"/>
    <property type="match status" value="1"/>
</dbReference>
<evidence type="ECO:0000259" key="5">
    <source>
        <dbReference type="Pfam" id="PF13243"/>
    </source>
</evidence>
<dbReference type="FunFam" id="1.50.10.20:FF:000002">
    <property type="entry name" value="Terpene cyclase/mutase family member"/>
    <property type="match status" value="1"/>
</dbReference>
<feature type="domain" description="Squalene cyclase N-terminal" evidence="6">
    <location>
        <begin position="99"/>
        <end position="377"/>
    </location>
</feature>
<dbReference type="CDD" id="cd02892">
    <property type="entry name" value="SQCY_1"/>
    <property type="match status" value="1"/>
</dbReference>
<accession>A0AAD3SCQ6</accession>
<evidence type="ECO:0000313" key="7">
    <source>
        <dbReference type="EMBL" id="GMH08753.1"/>
    </source>
</evidence>
<keyword evidence="2" id="KW-0677">Repeat</keyword>
<dbReference type="GO" id="GO:0016104">
    <property type="term" value="P:triterpenoid biosynthetic process"/>
    <property type="evidence" value="ECO:0007669"/>
    <property type="project" value="InterPro"/>
</dbReference>
<dbReference type="FunFam" id="1.50.10.20:FF:000022">
    <property type="entry name" value="Terpene cyclase/mutase family member"/>
    <property type="match status" value="1"/>
</dbReference>
<keyword evidence="3 4" id="KW-0413">Isomerase</keyword>
<evidence type="ECO:0000313" key="8">
    <source>
        <dbReference type="Proteomes" id="UP001279734"/>
    </source>
</evidence>
<proteinExistence type="inferred from homology"/>
<organism evidence="7 8">
    <name type="scientific">Nepenthes gracilis</name>
    <name type="common">Slender pitcher plant</name>
    <dbReference type="NCBI Taxonomy" id="150966"/>
    <lineage>
        <taxon>Eukaryota</taxon>
        <taxon>Viridiplantae</taxon>
        <taxon>Streptophyta</taxon>
        <taxon>Embryophyta</taxon>
        <taxon>Tracheophyta</taxon>
        <taxon>Spermatophyta</taxon>
        <taxon>Magnoliopsida</taxon>
        <taxon>eudicotyledons</taxon>
        <taxon>Gunneridae</taxon>
        <taxon>Pentapetalae</taxon>
        <taxon>Caryophyllales</taxon>
        <taxon>Nepenthaceae</taxon>
        <taxon>Nepenthes</taxon>
    </lineage>
</organism>
<reference evidence="7" key="1">
    <citation type="submission" date="2023-05" db="EMBL/GenBank/DDBJ databases">
        <title>Nepenthes gracilis genome sequencing.</title>
        <authorList>
            <person name="Fukushima K."/>
        </authorList>
    </citation>
    <scope>NUCLEOTIDE SEQUENCE</scope>
    <source>
        <strain evidence="7">SING2019-196</strain>
    </source>
</reference>
<dbReference type="InterPro" id="IPR002365">
    <property type="entry name" value="Terpene_synthase_CS"/>
</dbReference>
<dbReference type="EMBL" id="BSYO01000008">
    <property type="protein sequence ID" value="GMH08753.1"/>
    <property type="molecule type" value="Genomic_DNA"/>
</dbReference>
<dbReference type="Gene3D" id="1.50.10.20">
    <property type="match status" value="2"/>
</dbReference>
<dbReference type="EC" id="5.4.99.-" evidence="4"/>
<comment type="similarity">
    <text evidence="1 4">Belongs to the terpene cyclase/mutase family.</text>
</comment>
<evidence type="ECO:0000256" key="3">
    <source>
        <dbReference type="ARBA" id="ARBA00023235"/>
    </source>
</evidence>
<dbReference type="InterPro" id="IPR018333">
    <property type="entry name" value="Squalene_cyclase"/>
</dbReference>
<comment type="caution">
    <text evidence="7">The sequence shown here is derived from an EMBL/GenBank/DDBJ whole genome shotgun (WGS) entry which is preliminary data.</text>
</comment>
<dbReference type="InterPro" id="IPR032697">
    <property type="entry name" value="SQ_cyclase_N"/>
</dbReference>
<evidence type="ECO:0000259" key="6">
    <source>
        <dbReference type="Pfam" id="PF13249"/>
    </source>
</evidence>
<dbReference type="SFLD" id="SFLDG01016">
    <property type="entry name" value="Prenyltransferase_Like_2"/>
    <property type="match status" value="1"/>
</dbReference>
<dbReference type="Pfam" id="PF13243">
    <property type="entry name" value="SQHop_cyclase_C"/>
    <property type="match status" value="1"/>
</dbReference>
<feature type="domain" description="Squalene cyclase C-terminal" evidence="5">
    <location>
        <begin position="414"/>
        <end position="751"/>
    </location>
</feature>
<dbReference type="GO" id="GO:0005811">
    <property type="term" value="C:lipid droplet"/>
    <property type="evidence" value="ECO:0007669"/>
    <property type="project" value="InterPro"/>
</dbReference>
<dbReference type="AlphaFoldDB" id="A0AAD3SCQ6"/>
<dbReference type="NCBIfam" id="TIGR01787">
    <property type="entry name" value="squalene_cyclas"/>
    <property type="match status" value="1"/>
</dbReference>
<dbReference type="Pfam" id="PF13249">
    <property type="entry name" value="SQHop_cyclase_N"/>
    <property type="match status" value="1"/>
</dbReference>
<dbReference type="Proteomes" id="UP001279734">
    <property type="component" value="Unassembled WGS sequence"/>
</dbReference>
<protein>
    <recommendedName>
        <fullName evidence="4">Terpene cyclase/mutase family member</fullName>
        <ecNumber evidence="4">5.4.99.-</ecNumber>
    </recommendedName>
</protein>
<dbReference type="GO" id="GO:0016871">
    <property type="term" value="F:cycloartenol synthase activity"/>
    <property type="evidence" value="ECO:0007669"/>
    <property type="project" value="UniProtKB-ARBA"/>
</dbReference>
<gene>
    <name evidence="7" type="ORF">Nepgr_010593</name>
</gene>
<keyword evidence="8" id="KW-1185">Reference proteome</keyword>
<dbReference type="InterPro" id="IPR008930">
    <property type="entry name" value="Terpenoid_cyclase/PrenylTrfase"/>
</dbReference>
<dbReference type="PROSITE" id="PS01074">
    <property type="entry name" value="TERPENE_SYNTHASES"/>
    <property type="match status" value="1"/>
</dbReference>
<evidence type="ECO:0000256" key="1">
    <source>
        <dbReference type="ARBA" id="ARBA00009755"/>
    </source>
</evidence>
<sequence>MWKLKIAGGGSSPWVRTTNNHVGRQIWEFDPKLGTPEEIDEVEKVRENFRNHRFEKKHSSDLLMRIQFAKENPRVVVLPQVLAKDGEEVTEDMVTTTLRRAMSFYSTIQAHDGHWPGDYGGPMFLMPGLVIALVITGAINAVLSKAHQHEICRYLYNHQNKDGGWGLHIEGHSTMFGTAMTYITLRLLGEGTNDGDGAMERGRKWILDHGSATAITSWGKMWLSVLGVFEWAGNNPLPPETWLLPYTLPIHPGRMWCHCRMVYLPMSYLYGKRFIGPITPTILSLRRELYTVPYHEIDWDHARNECAEEDLYYPHPLIQDILWASLHKLVEPILMRWPGKKLREKALSTVMEHIHYEDENTRYICIGPVNKVLNMLCCWVEDPNSEAFKLHLPRIYDYLWLAEDGMKMQGYNGSQLWDTAFAVQAIISTNLGKEYASTLKKAHMYIKNSQVLEDCPGDLAYWYRHISKGAWPFSTADHGWPISDCTAEGMKAALQLSNLPSEVVGDPLEVKRLYDSVNVVLSLQNADGGFATYELTRSYHWLELINPAETFGDIVIDYPYVECSSAAIQALASFRKFYPGHRREEIENCIRRAARFIEKIQAADGSWYGSWGVCFTYGTWFGIKGLIAAGKSYNNCPSIRKACAFLLSKQLASGGWSESYLSCQNQVYTNLDDNRSHVVNTGWAMLALIDAGQADRDPIPLHHAARILINSQMENGDFPQQEIMGVFNKNCMITYAAYRNIFPIWALGEYRCRVLKAQ</sequence>
<dbReference type="PANTHER" id="PTHR11764">
    <property type="entry name" value="TERPENE CYCLASE/MUTASE FAMILY MEMBER"/>
    <property type="match status" value="1"/>
</dbReference>
<dbReference type="SUPFAM" id="SSF48239">
    <property type="entry name" value="Terpenoid cyclases/Protein prenyltransferases"/>
    <property type="match status" value="2"/>
</dbReference>
<evidence type="ECO:0000256" key="4">
    <source>
        <dbReference type="RuleBase" id="RU362003"/>
    </source>
</evidence>
<dbReference type="InterPro" id="IPR032696">
    <property type="entry name" value="SQ_cyclase_C"/>
</dbReference>
<evidence type="ECO:0000256" key="2">
    <source>
        <dbReference type="ARBA" id="ARBA00022737"/>
    </source>
</evidence>
<name>A0AAD3SCQ6_NEPGR</name>